<feature type="chain" id="PRO_5047009735" evidence="3">
    <location>
        <begin position="23"/>
        <end position="221"/>
    </location>
</feature>
<keyword evidence="3" id="KW-0732">Signal</keyword>
<evidence type="ECO:0000256" key="3">
    <source>
        <dbReference type="SAM" id="SignalP"/>
    </source>
</evidence>
<keyword evidence="5" id="KW-1185">Reference proteome</keyword>
<keyword evidence="2" id="KW-0472">Membrane</keyword>
<comment type="caution">
    <text evidence="4">The sequence shown here is derived from an EMBL/GenBank/DDBJ whole genome shotgun (WGS) entry which is preliminary data.</text>
</comment>
<dbReference type="Proteomes" id="UP001217089">
    <property type="component" value="Unassembled WGS sequence"/>
</dbReference>
<protein>
    <submittedName>
        <fullName evidence="4">Uncharacterized protein</fullName>
    </submittedName>
</protein>
<dbReference type="EMBL" id="JARBDR010000918">
    <property type="protein sequence ID" value="KAJ8301329.1"/>
    <property type="molecule type" value="Genomic_DNA"/>
</dbReference>
<dbReference type="InterPro" id="IPR038683">
    <property type="entry name" value="IL17RA/B_FnIII-like_1_sf"/>
</dbReference>
<organism evidence="4 5">
    <name type="scientific">Tegillarca granosa</name>
    <name type="common">Malaysian cockle</name>
    <name type="synonym">Anadara granosa</name>
    <dbReference type="NCBI Taxonomy" id="220873"/>
    <lineage>
        <taxon>Eukaryota</taxon>
        <taxon>Metazoa</taxon>
        <taxon>Spiralia</taxon>
        <taxon>Lophotrochozoa</taxon>
        <taxon>Mollusca</taxon>
        <taxon>Bivalvia</taxon>
        <taxon>Autobranchia</taxon>
        <taxon>Pteriomorphia</taxon>
        <taxon>Arcoida</taxon>
        <taxon>Arcoidea</taxon>
        <taxon>Arcidae</taxon>
        <taxon>Tegillarca</taxon>
    </lineage>
</organism>
<evidence type="ECO:0000313" key="4">
    <source>
        <dbReference type="EMBL" id="KAJ8301329.1"/>
    </source>
</evidence>
<evidence type="ECO:0000313" key="5">
    <source>
        <dbReference type="Proteomes" id="UP001217089"/>
    </source>
</evidence>
<dbReference type="Gene3D" id="2.60.40.2160">
    <property type="entry name" value="Interleukin-17 receptor A/B, fibronectin-III-like domain 1"/>
    <property type="match status" value="1"/>
</dbReference>
<gene>
    <name evidence="4" type="ORF">KUTeg_020316</name>
</gene>
<evidence type="ECO:0000256" key="2">
    <source>
        <dbReference type="ARBA" id="ARBA00022475"/>
    </source>
</evidence>
<keyword evidence="2" id="KW-1003">Cell membrane</keyword>
<accession>A0ABQ9E7K9</accession>
<proteinExistence type="predicted"/>
<name>A0ABQ9E7K9_TEGGR</name>
<evidence type="ECO:0000256" key="1">
    <source>
        <dbReference type="ARBA" id="ARBA00004251"/>
    </source>
</evidence>
<reference evidence="4 5" key="1">
    <citation type="submission" date="2022-12" db="EMBL/GenBank/DDBJ databases">
        <title>Chromosome-level genome of Tegillarca granosa.</title>
        <authorList>
            <person name="Kim J."/>
        </authorList>
    </citation>
    <scope>NUCLEOTIDE SEQUENCE [LARGE SCALE GENOMIC DNA]</scope>
    <source>
        <strain evidence="4">Teg-2019</strain>
        <tissue evidence="4">Adductor muscle</tissue>
    </source>
</reference>
<comment type="subcellular location">
    <subcellularLocation>
        <location evidence="1">Cell membrane</location>
        <topology evidence="1">Single-pass type I membrane protein</topology>
    </subcellularLocation>
</comment>
<feature type="signal peptide" evidence="3">
    <location>
        <begin position="1"/>
        <end position="22"/>
    </location>
</feature>
<sequence>MYIKTSVICLCFLNIFSDGVLCFQCLFKRRNQTAISCSTAINTGKNCTSSKLQQLYPELYGQKLWPSRPHLYKLQPFDRQLQNGYYNPGIKVTLSPPNTASVISVKGFELNFHDIKDPRIEAQQCLIIDLRNITLTADDRGFKSNVTVDIYPSGEKNFIFDIFSLPKPPPDKITSDLHYHSFLKTGKNEWGMFHHMIHCFILQTAFVKTEHRNVLMTASQL</sequence>